<feature type="domain" description="Transposase IS4-like" evidence="6">
    <location>
        <begin position="102"/>
        <end position="329"/>
    </location>
</feature>
<dbReference type="InterPro" id="IPR012337">
    <property type="entry name" value="RNaseH-like_sf"/>
</dbReference>
<evidence type="ECO:0000313" key="12">
    <source>
        <dbReference type="Proteomes" id="UP000544222"/>
    </source>
</evidence>
<evidence type="ECO:0000256" key="3">
    <source>
        <dbReference type="ARBA" id="ARBA00023125"/>
    </source>
</evidence>
<evidence type="ECO:0000313" key="10">
    <source>
        <dbReference type="EMBL" id="MBB3187204.1"/>
    </source>
</evidence>
<comment type="caution">
    <text evidence="9">The sequence shown here is derived from an EMBL/GenBank/DDBJ whole genome shotgun (WGS) entry which is preliminary data.</text>
</comment>
<reference evidence="9 12" key="1">
    <citation type="submission" date="2020-08" db="EMBL/GenBank/DDBJ databases">
        <title>Genomic Encyclopedia of Type Strains, Phase IV (KMG-IV): sequencing the most valuable type-strain genomes for metagenomic binning, comparative biology and taxonomic classification.</title>
        <authorList>
            <person name="Goeker M."/>
        </authorList>
    </citation>
    <scope>NUCLEOTIDE SEQUENCE [LARGE SCALE GENOMIC DNA]</scope>
    <source>
        <strain evidence="9 12">DSM 27471</strain>
    </source>
</reference>
<dbReference type="Pfam" id="PF01609">
    <property type="entry name" value="DDE_Tnp_1"/>
    <property type="match status" value="1"/>
</dbReference>
<dbReference type="EMBL" id="JACHYB010000001">
    <property type="protein sequence ID" value="MBB3186393.1"/>
    <property type="molecule type" value="Genomic_DNA"/>
</dbReference>
<comment type="similarity">
    <text evidence="1">Belongs to the transposase 11 family.</text>
</comment>
<feature type="region of interest" description="Disordered" evidence="5">
    <location>
        <begin position="402"/>
        <end position="424"/>
    </location>
</feature>
<dbReference type="EMBL" id="JACHYB010000001">
    <property type="protein sequence ID" value="MBB3185970.1"/>
    <property type="molecule type" value="Genomic_DNA"/>
</dbReference>
<keyword evidence="4" id="KW-0233">DNA recombination</keyword>
<evidence type="ECO:0000313" key="8">
    <source>
        <dbReference type="EMBL" id="MBB3186393.1"/>
    </source>
</evidence>
<evidence type="ECO:0000313" key="11">
    <source>
        <dbReference type="EMBL" id="MBB3187889.1"/>
    </source>
</evidence>
<keyword evidence="2" id="KW-0815">Transposition</keyword>
<evidence type="ECO:0000256" key="4">
    <source>
        <dbReference type="ARBA" id="ARBA00023172"/>
    </source>
</evidence>
<organism evidence="9 12">
    <name type="scientific">Microbacter margulisiae</name>
    <dbReference type="NCBI Taxonomy" id="1350067"/>
    <lineage>
        <taxon>Bacteria</taxon>
        <taxon>Pseudomonadati</taxon>
        <taxon>Bacteroidota</taxon>
        <taxon>Bacteroidia</taxon>
        <taxon>Bacteroidales</taxon>
        <taxon>Porphyromonadaceae</taxon>
        <taxon>Microbacter</taxon>
    </lineage>
</organism>
<evidence type="ECO:0000256" key="1">
    <source>
        <dbReference type="ARBA" id="ARBA00010075"/>
    </source>
</evidence>
<dbReference type="NCBIfam" id="NF033592">
    <property type="entry name" value="transpos_IS4_1"/>
    <property type="match status" value="1"/>
</dbReference>
<dbReference type="InterPro" id="IPR002559">
    <property type="entry name" value="Transposase_11"/>
</dbReference>
<evidence type="ECO:0000313" key="7">
    <source>
        <dbReference type="EMBL" id="MBB3185970.1"/>
    </source>
</evidence>
<dbReference type="InterPro" id="IPR047952">
    <property type="entry name" value="Transpos_IS4"/>
</dbReference>
<gene>
    <name evidence="7" type="ORF">FHX64_000133</name>
    <name evidence="8" type="ORF">FHX64_000556</name>
    <name evidence="9" type="ORF">FHX64_001290</name>
    <name evidence="10" type="ORF">FHX64_001367</name>
    <name evidence="11" type="ORF">FHX64_002087</name>
</gene>
<evidence type="ECO:0000256" key="5">
    <source>
        <dbReference type="SAM" id="MobiDB-lite"/>
    </source>
</evidence>
<dbReference type="Proteomes" id="UP000544222">
    <property type="component" value="Unassembled WGS sequence"/>
</dbReference>
<keyword evidence="12" id="KW-1185">Reference proteome</keyword>
<evidence type="ECO:0000259" key="6">
    <source>
        <dbReference type="Pfam" id="PF01609"/>
    </source>
</evidence>
<proteinExistence type="inferred from homology"/>
<dbReference type="GO" id="GO:0004803">
    <property type="term" value="F:transposase activity"/>
    <property type="evidence" value="ECO:0007669"/>
    <property type="project" value="InterPro"/>
</dbReference>
<evidence type="ECO:0000313" key="9">
    <source>
        <dbReference type="EMBL" id="MBB3187127.1"/>
    </source>
</evidence>
<dbReference type="AlphaFoldDB" id="A0A7W5H273"/>
<evidence type="ECO:0000256" key="2">
    <source>
        <dbReference type="ARBA" id="ARBA00022578"/>
    </source>
</evidence>
<accession>A0A7W5H273</accession>
<dbReference type="RefSeq" id="WP_183411908.1">
    <property type="nucleotide sequence ID" value="NZ_JACHYB010000001.1"/>
</dbReference>
<dbReference type="SUPFAM" id="SSF53098">
    <property type="entry name" value="Ribonuclease H-like"/>
    <property type="match status" value="1"/>
</dbReference>
<sequence length="424" mass="49496">MYELDNEEFRGRSRGVLKKVFTRDRVLTFKNLIVLIITFKSSIQRELDGFFKAVNQSDFNIRAVTKGAFSTARSKLDPWAFERLNEVAVNTFYDEAPYYLWEEHRVLAVDGTRLVLPNHPSVVEEFGVHEFGPKADSPRSLALGSVLYDVLNKVTIEGQLAPYSSSENSLLMKHLSKVKKGDLLLLDRGYPSFWLLFLLQAEGIEFCVRLKEDWWLKVKDFTESEEKERIVTFTLPKKDRKKLAEYPHMQDTTITCRLVKIGLPDGSKEILCTSLIDAEKYKYEDFDELYHLRWGVEEAYKLLKSRIELEDFSGKTAIAVRQDFHAKIFLMSLCAIYAHPIDEKVREEYKADEQRKYNQQINQTNALSMTQNILIPLLLKQQFEKAMQAFDSVVEKTREVIRPGRSNERKKKPKKLYSMNYKRL</sequence>
<protein>
    <recommendedName>
        <fullName evidence="6">Transposase IS4-like domain-containing protein</fullName>
    </recommendedName>
</protein>
<dbReference type="EMBL" id="JACHYB010000002">
    <property type="protein sequence ID" value="MBB3187889.1"/>
    <property type="molecule type" value="Genomic_DNA"/>
</dbReference>
<name>A0A7W5H273_9PORP</name>
<dbReference type="PANTHER" id="PTHR33258:SF1">
    <property type="entry name" value="TRANSPOSASE INSL FOR INSERTION SEQUENCE ELEMENT IS186A-RELATED"/>
    <property type="match status" value="1"/>
</dbReference>
<dbReference type="Gene3D" id="3.90.350.10">
    <property type="entry name" value="Transposase Inhibitor Protein From Tn5, Chain A, domain 1"/>
    <property type="match status" value="1"/>
</dbReference>
<dbReference type="PANTHER" id="PTHR33258">
    <property type="entry name" value="TRANSPOSASE INSL FOR INSERTION SEQUENCE ELEMENT IS186A-RELATED"/>
    <property type="match status" value="1"/>
</dbReference>
<dbReference type="EMBL" id="JACHYB010000001">
    <property type="protein sequence ID" value="MBB3187127.1"/>
    <property type="molecule type" value="Genomic_DNA"/>
</dbReference>
<dbReference type="GO" id="GO:0006313">
    <property type="term" value="P:DNA transposition"/>
    <property type="evidence" value="ECO:0007669"/>
    <property type="project" value="InterPro"/>
</dbReference>
<dbReference type="GO" id="GO:0003677">
    <property type="term" value="F:DNA binding"/>
    <property type="evidence" value="ECO:0007669"/>
    <property type="project" value="UniProtKB-KW"/>
</dbReference>
<dbReference type="EMBL" id="JACHYB010000001">
    <property type="protein sequence ID" value="MBB3187204.1"/>
    <property type="molecule type" value="Genomic_DNA"/>
</dbReference>
<keyword evidence="3" id="KW-0238">DNA-binding</keyword>